<dbReference type="PANTHER" id="PTHR16056">
    <property type="entry name" value="REGULATOR OF MICROTUBULE DYNAMICS PROTEIN"/>
    <property type="match status" value="1"/>
</dbReference>
<dbReference type="GO" id="GO:0005739">
    <property type="term" value="C:mitochondrion"/>
    <property type="evidence" value="ECO:0007669"/>
    <property type="project" value="TreeGrafter"/>
</dbReference>
<comment type="subunit">
    <text evidence="2">Interacts with microtubules.</text>
</comment>
<dbReference type="WBParaSite" id="PTRK_0001694600.1">
    <property type="protein sequence ID" value="PTRK_0001694600.1"/>
    <property type="gene ID" value="PTRK_0001694600"/>
</dbReference>
<evidence type="ECO:0000256" key="5">
    <source>
        <dbReference type="ARBA" id="ARBA00022803"/>
    </source>
</evidence>
<protein>
    <recommendedName>
        <fullName evidence="7">Regulator of microtubule dynamics protein 1</fullName>
    </recommendedName>
    <alternativeName>
        <fullName evidence="8">Protein FAM82B</fullName>
    </alternativeName>
</protein>
<dbReference type="GO" id="GO:0097431">
    <property type="term" value="C:mitotic spindle pole"/>
    <property type="evidence" value="ECO:0007669"/>
    <property type="project" value="TreeGrafter"/>
</dbReference>
<name>A0A0N5A5G4_PARTI</name>
<evidence type="ECO:0000256" key="7">
    <source>
        <dbReference type="ARBA" id="ARBA00039966"/>
    </source>
</evidence>
<comment type="subcellular location">
    <subcellularLocation>
        <location evidence="1">Cytoplasm</location>
        <location evidence="1">Cytoskeleton</location>
    </subcellularLocation>
</comment>
<reference evidence="10" key="1">
    <citation type="submission" date="2017-02" db="UniProtKB">
        <authorList>
            <consortium name="WormBaseParasite"/>
        </authorList>
    </citation>
    <scope>IDENTIFICATION</scope>
</reference>
<dbReference type="Proteomes" id="UP000038045">
    <property type="component" value="Unplaced"/>
</dbReference>
<evidence type="ECO:0000313" key="10">
    <source>
        <dbReference type="WBParaSite" id="PTRK_0001694600.1"/>
    </source>
</evidence>
<dbReference type="GO" id="GO:0005876">
    <property type="term" value="C:spindle microtubule"/>
    <property type="evidence" value="ECO:0007669"/>
    <property type="project" value="TreeGrafter"/>
</dbReference>
<dbReference type="Pfam" id="PF21033">
    <property type="entry name" value="RMD1-3"/>
    <property type="match status" value="1"/>
</dbReference>
<dbReference type="PANTHER" id="PTHR16056:SF16">
    <property type="entry name" value="REGULATOR OF MICROTUBULE DYNAMICS PROTEIN 1"/>
    <property type="match status" value="1"/>
</dbReference>
<evidence type="ECO:0000313" key="9">
    <source>
        <dbReference type="Proteomes" id="UP000038045"/>
    </source>
</evidence>
<organism evidence="9 10">
    <name type="scientific">Parastrongyloides trichosuri</name>
    <name type="common">Possum-specific nematode worm</name>
    <dbReference type="NCBI Taxonomy" id="131310"/>
    <lineage>
        <taxon>Eukaryota</taxon>
        <taxon>Metazoa</taxon>
        <taxon>Ecdysozoa</taxon>
        <taxon>Nematoda</taxon>
        <taxon>Chromadorea</taxon>
        <taxon>Rhabditida</taxon>
        <taxon>Tylenchina</taxon>
        <taxon>Panagrolaimomorpha</taxon>
        <taxon>Strongyloidoidea</taxon>
        <taxon>Strongyloididae</taxon>
        <taxon>Parastrongyloides</taxon>
    </lineage>
</organism>
<dbReference type="InterPro" id="IPR011990">
    <property type="entry name" value="TPR-like_helical_dom_sf"/>
</dbReference>
<dbReference type="GO" id="GO:0008017">
    <property type="term" value="F:microtubule binding"/>
    <property type="evidence" value="ECO:0007669"/>
    <property type="project" value="TreeGrafter"/>
</dbReference>
<sequence length="320" mass="37226">MQTFRFVRLFSTSRNVLLRTRGNVNTLTSDGFKFKSNIKRWFYGTGATGTLLGLSFWRTSSTNDENSRYSVLPSKDKDVQNVQLIIREADALYDNYLIDNAYAILRKHVHGTNPELLWRLARVLCEKGKMSKDKEERKKFFMEAYNVCKKALDNEPVEGSFGSHKWMAIILDYVGEIEGTKSRIQKSYDIKEHLNRALEIDPLDATTWYILGVWHFSFADMPSYQYYVAKAIFETPPSSTYEEALNYFEKAETIQPGFYSKNTYSLAECYERLGRNDEARMYYIKAFKMPVITVDDKDVHEKALKKLKSLGVKEQELLNN</sequence>
<dbReference type="STRING" id="131310.A0A0N5A5G4"/>
<evidence type="ECO:0000256" key="1">
    <source>
        <dbReference type="ARBA" id="ARBA00004245"/>
    </source>
</evidence>
<keyword evidence="6" id="KW-0206">Cytoskeleton</keyword>
<evidence type="ECO:0000256" key="4">
    <source>
        <dbReference type="ARBA" id="ARBA00022737"/>
    </source>
</evidence>
<keyword evidence="9" id="KW-1185">Reference proteome</keyword>
<keyword evidence="5" id="KW-0802">TPR repeat</keyword>
<evidence type="ECO:0000256" key="6">
    <source>
        <dbReference type="ARBA" id="ARBA00023212"/>
    </source>
</evidence>
<evidence type="ECO:0000256" key="8">
    <source>
        <dbReference type="ARBA" id="ARBA00041958"/>
    </source>
</evidence>
<keyword evidence="3" id="KW-0963">Cytoplasm</keyword>
<dbReference type="AlphaFoldDB" id="A0A0N5A5G4"/>
<keyword evidence="4" id="KW-0677">Repeat</keyword>
<proteinExistence type="predicted"/>
<dbReference type="SUPFAM" id="SSF48452">
    <property type="entry name" value="TPR-like"/>
    <property type="match status" value="1"/>
</dbReference>
<evidence type="ECO:0000256" key="2">
    <source>
        <dbReference type="ARBA" id="ARBA00011375"/>
    </source>
</evidence>
<dbReference type="InterPro" id="IPR049039">
    <property type="entry name" value="RMD1-3_a_helical_rpt"/>
</dbReference>
<dbReference type="Gene3D" id="1.25.40.10">
    <property type="entry name" value="Tetratricopeptide repeat domain"/>
    <property type="match status" value="1"/>
</dbReference>
<accession>A0A0N5A5G4</accession>
<evidence type="ECO:0000256" key="3">
    <source>
        <dbReference type="ARBA" id="ARBA00022490"/>
    </source>
</evidence>